<dbReference type="EMBL" id="CP025682">
    <property type="protein sequence ID" value="AUN93462.1"/>
    <property type="molecule type" value="Genomic_DNA"/>
</dbReference>
<dbReference type="OrthoDB" id="9797768at2"/>
<dbReference type="KEGG" id="atw:C0099_00040"/>
<keyword evidence="3" id="KW-1185">Reference proteome</keyword>
<dbReference type="PANTHER" id="PTHR33525">
    <property type="match status" value="1"/>
</dbReference>
<dbReference type="InterPro" id="IPR013976">
    <property type="entry name" value="HDOD"/>
</dbReference>
<dbReference type="Pfam" id="PF08668">
    <property type="entry name" value="HDOD"/>
    <property type="match status" value="1"/>
</dbReference>
<sequence>MTSASHPDKKGEALKQQRLRMLEDIAEEMSGEVVFPTSFDAVLRVRDAMRDPDISVSRLVALMRGEPLICARLIHLANSVSQGATRKVRDVDGAIKRLGMNSVRKAALAVALNQLVRAKELVRFKQLSDQLWAHSLHAAAAAEVIARELEPRIAADEALFAGLVHDLGAFYMLYRAAQYEELRERPDTVRHLIAQWHESIGESLLFALDLPAEVVDAVRDHDHPRAPLTEPPRDLGEVVYAANILAGAMFEWTGEDADTRQLGALYTGLAEAIEARRQELAHEYAG</sequence>
<dbReference type="SUPFAM" id="SSF109604">
    <property type="entry name" value="HD-domain/PDEase-like"/>
    <property type="match status" value="1"/>
</dbReference>
<dbReference type="AlphaFoldDB" id="A0A2I6S2G9"/>
<evidence type="ECO:0000259" key="1">
    <source>
        <dbReference type="PROSITE" id="PS51833"/>
    </source>
</evidence>
<dbReference type="Proteomes" id="UP000242205">
    <property type="component" value="Chromosome"/>
</dbReference>
<dbReference type="InterPro" id="IPR052340">
    <property type="entry name" value="RNase_Y/CdgJ"/>
</dbReference>
<name>A0A2I6S2G9_9RHOO</name>
<protein>
    <recommendedName>
        <fullName evidence="1">HDOD domain-containing protein</fullName>
    </recommendedName>
</protein>
<dbReference type="PROSITE" id="PS51833">
    <property type="entry name" value="HDOD"/>
    <property type="match status" value="1"/>
</dbReference>
<evidence type="ECO:0000313" key="3">
    <source>
        <dbReference type="Proteomes" id="UP000242205"/>
    </source>
</evidence>
<gene>
    <name evidence="2" type="ORF">C0099_00040</name>
</gene>
<evidence type="ECO:0000313" key="2">
    <source>
        <dbReference type="EMBL" id="AUN93462.1"/>
    </source>
</evidence>
<dbReference type="PANTHER" id="PTHR33525:SF3">
    <property type="entry name" value="RIBONUCLEASE Y"/>
    <property type="match status" value="1"/>
</dbReference>
<reference evidence="2 3" key="1">
    <citation type="submission" date="2018-01" db="EMBL/GenBank/DDBJ databases">
        <authorList>
            <person name="Fu G.-Y."/>
        </authorList>
    </citation>
    <scope>NUCLEOTIDE SEQUENCE [LARGE SCALE GENOMIC DNA]</scope>
    <source>
        <strain evidence="2 3">SY39</strain>
    </source>
</reference>
<dbReference type="Gene3D" id="1.10.3210.10">
    <property type="entry name" value="Hypothetical protein af1432"/>
    <property type="match status" value="1"/>
</dbReference>
<proteinExistence type="predicted"/>
<accession>A0A2I6S2G9</accession>
<dbReference type="RefSeq" id="WP_102245536.1">
    <property type="nucleotide sequence ID" value="NZ_CP025682.1"/>
</dbReference>
<feature type="domain" description="HDOD" evidence="1">
    <location>
        <begin position="35"/>
        <end position="224"/>
    </location>
</feature>
<organism evidence="2 3">
    <name type="scientific">Pseudazoarcus pumilus</name>
    <dbReference type="NCBI Taxonomy" id="2067960"/>
    <lineage>
        <taxon>Bacteria</taxon>
        <taxon>Pseudomonadati</taxon>
        <taxon>Pseudomonadota</taxon>
        <taxon>Betaproteobacteria</taxon>
        <taxon>Rhodocyclales</taxon>
        <taxon>Zoogloeaceae</taxon>
        <taxon>Pseudazoarcus</taxon>
    </lineage>
</organism>